<evidence type="ECO:0000256" key="2">
    <source>
        <dbReference type="ARBA" id="ARBA00010790"/>
    </source>
</evidence>
<evidence type="ECO:0000256" key="5">
    <source>
        <dbReference type="RuleBase" id="RU003968"/>
    </source>
</evidence>
<evidence type="ECO:0000313" key="9">
    <source>
        <dbReference type="EMBL" id="MDA4846569.1"/>
    </source>
</evidence>
<comment type="caution">
    <text evidence="9">The sequence shown here is derived from an EMBL/GenBank/DDBJ whole genome shotgun (WGS) entry which is preliminary data.</text>
</comment>
<comment type="similarity">
    <text evidence="2 5">Belongs to the GMC oxidoreductase family.</text>
</comment>
<name>A0ABT4VPE5_9HYPH</name>
<evidence type="ECO:0000256" key="1">
    <source>
        <dbReference type="ARBA" id="ARBA00001974"/>
    </source>
</evidence>
<evidence type="ECO:0000259" key="8">
    <source>
        <dbReference type="PROSITE" id="PS00624"/>
    </source>
</evidence>
<dbReference type="InterPro" id="IPR012132">
    <property type="entry name" value="GMC_OxRdtase"/>
</dbReference>
<dbReference type="EMBL" id="JAPJZH010000008">
    <property type="protein sequence ID" value="MDA4846569.1"/>
    <property type="molecule type" value="Genomic_DNA"/>
</dbReference>
<dbReference type="Pfam" id="PF05199">
    <property type="entry name" value="GMC_oxred_C"/>
    <property type="match status" value="1"/>
</dbReference>
<dbReference type="Pfam" id="PF00732">
    <property type="entry name" value="GMC_oxred_N"/>
    <property type="match status" value="1"/>
</dbReference>
<evidence type="ECO:0000256" key="3">
    <source>
        <dbReference type="ARBA" id="ARBA00022630"/>
    </source>
</evidence>
<evidence type="ECO:0000313" key="10">
    <source>
        <dbReference type="Proteomes" id="UP001148313"/>
    </source>
</evidence>
<organism evidence="9 10">
    <name type="scientific">Hoeflea poritis</name>
    <dbReference type="NCBI Taxonomy" id="2993659"/>
    <lineage>
        <taxon>Bacteria</taxon>
        <taxon>Pseudomonadati</taxon>
        <taxon>Pseudomonadota</taxon>
        <taxon>Alphaproteobacteria</taxon>
        <taxon>Hyphomicrobiales</taxon>
        <taxon>Rhizobiaceae</taxon>
        <taxon>Hoeflea</taxon>
    </lineage>
</organism>
<dbReference type="PROSITE" id="PS00624">
    <property type="entry name" value="GMC_OXRED_2"/>
    <property type="match status" value="1"/>
</dbReference>
<keyword evidence="3 5" id="KW-0285">Flavoprotein</keyword>
<feature type="domain" description="Glucose-methanol-choline oxidoreductase N-terminal" evidence="7">
    <location>
        <begin position="83"/>
        <end position="106"/>
    </location>
</feature>
<dbReference type="Gene3D" id="3.50.50.60">
    <property type="entry name" value="FAD/NAD(P)-binding domain"/>
    <property type="match status" value="1"/>
</dbReference>
<dbReference type="RefSeq" id="WP_271090336.1">
    <property type="nucleotide sequence ID" value="NZ_JAPJZH010000008.1"/>
</dbReference>
<reference evidence="9" key="1">
    <citation type="submission" date="2022-11" db="EMBL/GenBank/DDBJ databases">
        <title>Hoeflea poritis sp. nov., isolated from scleractinian coral Porites lutea.</title>
        <authorList>
            <person name="Zhang G."/>
            <person name="Wei Q."/>
            <person name="Cai L."/>
        </authorList>
    </citation>
    <scope>NUCLEOTIDE SEQUENCE</scope>
    <source>
        <strain evidence="9">E7-10</strain>
    </source>
</reference>
<evidence type="ECO:0000259" key="7">
    <source>
        <dbReference type="PROSITE" id="PS00623"/>
    </source>
</evidence>
<keyword evidence="4 5" id="KW-0274">FAD</keyword>
<dbReference type="SUPFAM" id="SSF54373">
    <property type="entry name" value="FAD-linked reductases, C-terminal domain"/>
    <property type="match status" value="1"/>
</dbReference>
<dbReference type="PROSITE" id="PS00623">
    <property type="entry name" value="GMC_OXRED_1"/>
    <property type="match status" value="1"/>
</dbReference>
<keyword evidence="10" id="KW-1185">Reference proteome</keyword>
<sequence>MSTQEFDFIIVGAGSAGCVLAERLTRDGRHTVLLVEAGGSDRKMRIRVPIGYGFTFMDRSVNWCYGTEPDPELGGRTAYWPRGKVIGGSSSINAMVYIRGLPHDFDDWAESGANGWDWQSVRPVFERTETKARRKNGRLQTNGNGPLWVTDEADQAHPVTRHFLEAAREAGWPTTADINGPEREGLGIFHNTTRKGWRCSSADAFLRPALRRGNLKVTSDAHVERILFDGRRAVGISYRVGERLEQARARREVIVSSGAVNSPKLLQHSGVGPADLLSGHGIDVHTDLPEVGGGLQDHLAVNYYYRSTVPTLNNQLQPWRSRVFAALQYALTRRGMLSLGINQCGGFIRSAPDRTRPDMQIYCNPATYSTGDGTKPQIDSEPGFLLSFQQCRPTSRGRIDIASNDPAEPPKIKPNSLTTNEDRDAVIRGARLLRQLVDTPTMKQLIRAPKQPDPASLSDEEVLEDFKARASTVYHATCTCRMGTSAENSVLDARLRVHGIERLRVVDASAFPNVTSGNTNAPTIMLAQKGADMILEDTQEAG</sequence>
<gene>
    <name evidence="9" type="ORF">OOZ53_14490</name>
</gene>
<feature type="region of interest" description="Disordered" evidence="6">
    <location>
        <begin position="397"/>
        <end position="418"/>
    </location>
</feature>
<protein>
    <submittedName>
        <fullName evidence="9">GMC family oxidoreductase N-terminal domain-containing protein</fullName>
    </submittedName>
</protein>
<feature type="domain" description="Glucose-methanol-choline oxidoreductase N-terminal" evidence="8">
    <location>
        <begin position="258"/>
        <end position="272"/>
    </location>
</feature>
<dbReference type="Gene3D" id="3.30.560.10">
    <property type="entry name" value="Glucose Oxidase, domain 3"/>
    <property type="match status" value="1"/>
</dbReference>
<dbReference type="InterPro" id="IPR036188">
    <property type="entry name" value="FAD/NAD-bd_sf"/>
</dbReference>
<dbReference type="InterPro" id="IPR000172">
    <property type="entry name" value="GMC_OxRdtase_N"/>
</dbReference>
<comment type="cofactor">
    <cofactor evidence="1">
        <name>FAD</name>
        <dbReference type="ChEBI" id="CHEBI:57692"/>
    </cofactor>
</comment>
<accession>A0ABT4VPE5</accession>
<dbReference type="InterPro" id="IPR007867">
    <property type="entry name" value="GMC_OxRtase_C"/>
</dbReference>
<dbReference type="Proteomes" id="UP001148313">
    <property type="component" value="Unassembled WGS sequence"/>
</dbReference>
<dbReference type="PANTHER" id="PTHR11552">
    <property type="entry name" value="GLUCOSE-METHANOL-CHOLINE GMC OXIDOREDUCTASE"/>
    <property type="match status" value="1"/>
</dbReference>
<dbReference type="PANTHER" id="PTHR11552:SF147">
    <property type="entry name" value="CHOLINE DEHYDROGENASE, MITOCHONDRIAL"/>
    <property type="match status" value="1"/>
</dbReference>
<dbReference type="PIRSF" id="PIRSF000137">
    <property type="entry name" value="Alcohol_oxidase"/>
    <property type="match status" value="1"/>
</dbReference>
<proteinExistence type="inferred from homology"/>
<evidence type="ECO:0000256" key="4">
    <source>
        <dbReference type="ARBA" id="ARBA00022827"/>
    </source>
</evidence>
<evidence type="ECO:0000256" key="6">
    <source>
        <dbReference type="SAM" id="MobiDB-lite"/>
    </source>
</evidence>
<dbReference type="SUPFAM" id="SSF51905">
    <property type="entry name" value="FAD/NAD(P)-binding domain"/>
    <property type="match status" value="1"/>
</dbReference>